<keyword evidence="7" id="KW-0804">Transcription</keyword>
<keyword evidence="3" id="KW-0677">Repeat</keyword>
<evidence type="ECO:0000256" key="8">
    <source>
        <dbReference type="ARBA" id="ARBA00023242"/>
    </source>
</evidence>
<feature type="domain" description="C2H2-type" evidence="9">
    <location>
        <begin position="331"/>
        <end position="351"/>
    </location>
</feature>
<dbReference type="Gene3D" id="3.30.160.60">
    <property type="entry name" value="Classic Zinc Finger"/>
    <property type="match status" value="10"/>
</dbReference>
<dbReference type="GO" id="GO:0005634">
    <property type="term" value="C:nucleus"/>
    <property type="evidence" value="ECO:0007669"/>
    <property type="project" value="UniProtKB-SubCell"/>
</dbReference>
<keyword evidence="6" id="KW-0805">Transcription regulation</keyword>
<dbReference type="GO" id="GO:0008270">
    <property type="term" value="F:zinc ion binding"/>
    <property type="evidence" value="ECO:0007669"/>
    <property type="project" value="UniProtKB-KW"/>
</dbReference>
<evidence type="ECO:0000313" key="10">
    <source>
        <dbReference type="EMBL" id="CAH1109623.1"/>
    </source>
</evidence>
<evidence type="ECO:0000313" key="11">
    <source>
        <dbReference type="Proteomes" id="UP001153636"/>
    </source>
</evidence>
<dbReference type="OrthoDB" id="9439903at2759"/>
<feature type="domain" description="C2H2-type" evidence="9">
    <location>
        <begin position="471"/>
        <end position="491"/>
    </location>
</feature>
<keyword evidence="11" id="KW-1185">Reference proteome</keyword>
<dbReference type="EMBL" id="OV651816">
    <property type="protein sequence ID" value="CAH1109623.1"/>
    <property type="molecule type" value="Genomic_DNA"/>
</dbReference>
<reference evidence="10" key="1">
    <citation type="submission" date="2022-01" db="EMBL/GenBank/DDBJ databases">
        <authorList>
            <person name="King R."/>
        </authorList>
    </citation>
    <scope>NUCLEOTIDE SEQUENCE</scope>
</reference>
<feature type="domain" description="C2H2-type" evidence="9">
    <location>
        <begin position="415"/>
        <end position="435"/>
    </location>
</feature>
<dbReference type="Proteomes" id="UP001153636">
    <property type="component" value="Chromosome 4"/>
</dbReference>
<comment type="subcellular location">
    <subcellularLocation>
        <location evidence="1">Nucleus</location>
    </subcellularLocation>
</comment>
<dbReference type="InterPro" id="IPR013087">
    <property type="entry name" value="Znf_C2H2_type"/>
</dbReference>
<keyword evidence="2" id="KW-0479">Metal-binding</keyword>
<gene>
    <name evidence="10" type="ORF">PSYICH_LOCUS10242</name>
</gene>
<feature type="domain" description="C2H2-type" evidence="9">
    <location>
        <begin position="217"/>
        <end position="237"/>
    </location>
</feature>
<name>A0A9P0GDP9_9CUCU</name>
<protein>
    <recommendedName>
        <fullName evidence="9">C2H2-type domain-containing protein</fullName>
    </recommendedName>
</protein>
<feature type="domain" description="C2H2-type" evidence="9">
    <location>
        <begin position="387"/>
        <end position="407"/>
    </location>
</feature>
<evidence type="ECO:0000256" key="6">
    <source>
        <dbReference type="ARBA" id="ARBA00023015"/>
    </source>
</evidence>
<dbReference type="InterPro" id="IPR012934">
    <property type="entry name" value="Znf_AD"/>
</dbReference>
<keyword evidence="8" id="KW-0539">Nucleus</keyword>
<dbReference type="SMART" id="SM00868">
    <property type="entry name" value="zf-AD"/>
    <property type="match status" value="1"/>
</dbReference>
<feature type="domain" description="C2H2-type" evidence="9">
    <location>
        <begin position="443"/>
        <end position="463"/>
    </location>
</feature>
<keyword evidence="5" id="KW-0862">Zinc</keyword>
<feature type="domain" description="C2H2-type" evidence="9">
    <location>
        <begin position="161"/>
        <end position="181"/>
    </location>
</feature>
<dbReference type="Pfam" id="PF00096">
    <property type="entry name" value="zf-C2H2"/>
    <property type="match status" value="11"/>
</dbReference>
<dbReference type="FunFam" id="3.30.160.60:FF:001397">
    <property type="entry name" value="Datilografo, isoform A"/>
    <property type="match status" value="1"/>
</dbReference>
<organism evidence="10 11">
    <name type="scientific">Psylliodes chrysocephalus</name>
    <dbReference type="NCBI Taxonomy" id="3402493"/>
    <lineage>
        <taxon>Eukaryota</taxon>
        <taxon>Metazoa</taxon>
        <taxon>Ecdysozoa</taxon>
        <taxon>Arthropoda</taxon>
        <taxon>Hexapoda</taxon>
        <taxon>Insecta</taxon>
        <taxon>Pterygota</taxon>
        <taxon>Neoptera</taxon>
        <taxon>Endopterygota</taxon>
        <taxon>Coleoptera</taxon>
        <taxon>Polyphaga</taxon>
        <taxon>Cucujiformia</taxon>
        <taxon>Chrysomeloidea</taxon>
        <taxon>Chrysomelidae</taxon>
        <taxon>Galerucinae</taxon>
        <taxon>Alticini</taxon>
        <taxon>Psylliodes</taxon>
    </lineage>
</organism>
<keyword evidence="4" id="KW-0863">Zinc-finger</keyword>
<feature type="domain" description="C2H2-type" evidence="9">
    <location>
        <begin position="359"/>
        <end position="379"/>
    </location>
</feature>
<dbReference type="Gene3D" id="3.40.1800.20">
    <property type="match status" value="1"/>
</dbReference>
<dbReference type="FunFam" id="3.30.160.60:FF:000478">
    <property type="entry name" value="Zinc finger protein 133"/>
    <property type="match status" value="1"/>
</dbReference>
<feature type="domain" description="C2H2-type" evidence="9">
    <location>
        <begin position="303"/>
        <end position="323"/>
    </location>
</feature>
<evidence type="ECO:0000256" key="1">
    <source>
        <dbReference type="ARBA" id="ARBA00004123"/>
    </source>
</evidence>
<dbReference type="SMART" id="SM00355">
    <property type="entry name" value="ZnF_C2H2"/>
    <property type="match status" value="11"/>
</dbReference>
<evidence type="ECO:0000256" key="3">
    <source>
        <dbReference type="ARBA" id="ARBA00022737"/>
    </source>
</evidence>
<feature type="domain" description="C2H2-type" evidence="9">
    <location>
        <begin position="275"/>
        <end position="295"/>
    </location>
</feature>
<evidence type="ECO:0000259" key="9">
    <source>
        <dbReference type="PROSITE" id="PS00028"/>
    </source>
</evidence>
<accession>A0A9P0GDP9</accession>
<dbReference type="InterPro" id="IPR036236">
    <property type="entry name" value="Znf_C2H2_sf"/>
</dbReference>
<dbReference type="GO" id="GO:0003677">
    <property type="term" value="F:DNA binding"/>
    <property type="evidence" value="ECO:0007669"/>
    <property type="project" value="UniProtKB-KW"/>
</dbReference>
<dbReference type="PROSITE" id="PS00028">
    <property type="entry name" value="ZINC_FINGER_C2H2_1"/>
    <property type="match status" value="11"/>
</dbReference>
<evidence type="ECO:0000256" key="4">
    <source>
        <dbReference type="ARBA" id="ARBA00022771"/>
    </source>
</evidence>
<dbReference type="FunFam" id="3.30.160.60:FF:000557">
    <property type="entry name" value="zinc finger and SCAN domain-containing protein 29"/>
    <property type="match status" value="1"/>
</dbReference>
<dbReference type="SUPFAM" id="SSF57667">
    <property type="entry name" value="beta-beta-alpha zinc fingers"/>
    <property type="match status" value="6"/>
</dbReference>
<feature type="domain" description="C2H2-type" evidence="9">
    <location>
        <begin position="246"/>
        <end position="267"/>
    </location>
</feature>
<proteinExistence type="predicted"/>
<evidence type="ECO:0000256" key="5">
    <source>
        <dbReference type="ARBA" id="ARBA00022833"/>
    </source>
</evidence>
<dbReference type="AlphaFoldDB" id="A0A9P0GDP9"/>
<evidence type="ECO:0000256" key="7">
    <source>
        <dbReference type="ARBA" id="ARBA00023163"/>
    </source>
</evidence>
<dbReference type="Pfam" id="PF07776">
    <property type="entry name" value="zf-AD"/>
    <property type="match status" value="1"/>
</dbReference>
<dbReference type="FunFam" id="3.30.160.60:FF:000065">
    <property type="entry name" value="B-cell CLL/lymphoma 6, member B"/>
    <property type="match status" value="1"/>
</dbReference>
<dbReference type="GO" id="GO:0000981">
    <property type="term" value="F:DNA-binding transcription factor activity, RNA polymerase II-specific"/>
    <property type="evidence" value="ECO:0007669"/>
    <property type="project" value="TreeGrafter"/>
</dbReference>
<dbReference type="PANTHER" id="PTHR24394:SF48">
    <property type="entry name" value="ZINC FINGER PROTEIN 771"/>
    <property type="match status" value="1"/>
</dbReference>
<dbReference type="SUPFAM" id="SSF57716">
    <property type="entry name" value="Glucocorticoid receptor-like (DNA-binding domain)"/>
    <property type="match status" value="1"/>
</dbReference>
<dbReference type="FunFam" id="3.30.160.60:FF:000512">
    <property type="entry name" value="zinc finger protein 197 isoform X1"/>
    <property type="match status" value="3"/>
</dbReference>
<dbReference type="PANTHER" id="PTHR24394">
    <property type="entry name" value="ZINC FINGER PROTEIN"/>
    <property type="match status" value="1"/>
</dbReference>
<sequence>MEECELQNICRACLTEQGEFQSIFVPEISSGISLHISEMMTACASIQITVGDGLPEQICKTCAADTLNLYLFKLKCEKTDKTLREKLLKNDVCNSDIIKCNENLILAEHLKCEETENNTNDRNLNEFDSFFDSYSNDSYESEHDKEKNEMTPKEKPREFWCDICTKQFTRNDLLLRHRIAHAMKMENQKLEFDSSYQLDGDDDEDNYVGIKDLVYACNKCDSIFVQKDDLDTHLKSHFKEEYNVSCQICHKKFSKLAHLNRHLRSTHFIEKQYKCEVCEKSYHRQEQLRNHMNGHTGLKPHICDICCKGFNQISNLKDHMRTHNGEKPFLCSTCGKGFNQLGNLRQHTVRHSGIKAHLCSTCGSGFASKGELSAHLRKHTGARPFVCSVCNHGFTTSSSLTKHKRIHSGEKPYECDTCKMKFSRSGILARHKRTHTGEKPYKCKFCLKAFSQSNDLTSHQRIHTGEKPFICDECGQAFRQSSALKTHKKTHIEKRVSQIKIEKNTCIVEAKSIFLKGTFNTEFLPGF</sequence>
<evidence type="ECO:0000256" key="2">
    <source>
        <dbReference type="ARBA" id="ARBA00022723"/>
    </source>
</evidence>